<evidence type="ECO:0000256" key="6">
    <source>
        <dbReference type="ARBA" id="ARBA00023098"/>
    </source>
</evidence>
<dbReference type="GO" id="GO:0000287">
    <property type="term" value="F:magnesium ion binding"/>
    <property type="evidence" value="ECO:0007669"/>
    <property type="project" value="InterPro"/>
</dbReference>
<keyword evidence="3" id="KW-0479">Metal-binding</keyword>
<sequence length="123" mass="14305">MIEKLGIGTDITDINKFKKIPYITNKKFYKKIFLQSEIKYCIKYKNPSPHFAGKFAVKESVIKAISEKISFLNIETFHSNSKPQIRLKGKINKKYAFRASLSHEKNFAIAVVISEKKIDKYQK</sequence>
<dbReference type="SUPFAM" id="SSF56214">
    <property type="entry name" value="4'-phosphopantetheinyl transferase"/>
    <property type="match status" value="1"/>
</dbReference>
<dbReference type="EMBL" id="UINC01028074">
    <property type="protein sequence ID" value="SVB08429.1"/>
    <property type="molecule type" value="Genomic_DNA"/>
</dbReference>
<keyword evidence="2" id="KW-0808">Transferase</keyword>
<dbReference type="InterPro" id="IPR037143">
    <property type="entry name" value="4-PPantetheinyl_Trfase_dom_sf"/>
</dbReference>
<keyword evidence="7" id="KW-0275">Fatty acid biosynthesis</keyword>
<feature type="domain" description="4'-phosphopantetheinyl transferase" evidence="8">
    <location>
        <begin position="6"/>
        <end position="112"/>
    </location>
</feature>
<keyword evidence="1" id="KW-0444">Lipid biosynthesis</keyword>
<organism evidence="9">
    <name type="scientific">marine metagenome</name>
    <dbReference type="NCBI Taxonomy" id="408172"/>
    <lineage>
        <taxon>unclassified sequences</taxon>
        <taxon>metagenomes</taxon>
        <taxon>ecological metagenomes</taxon>
    </lineage>
</organism>
<dbReference type="AlphaFoldDB" id="A0A382B422"/>
<dbReference type="InterPro" id="IPR004568">
    <property type="entry name" value="Ppantetheine-prot_Trfase_dom"/>
</dbReference>
<reference evidence="9" key="1">
    <citation type="submission" date="2018-05" db="EMBL/GenBank/DDBJ databases">
        <authorList>
            <person name="Lanie J.A."/>
            <person name="Ng W.-L."/>
            <person name="Kazmierczak K.M."/>
            <person name="Andrzejewski T.M."/>
            <person name="Davidsen T.M."/>
            <person name="Wayne K.J."/>
            <person name="Tettelin H."/>
            <person name="Glass J.I."/>
            <person name="Rusch D."/>
            <person name="Podicherti R."/>
            <person name="Tsui H.-C.T."/>
            <person name="Winkler M.E."/>
        </authorList>
    </citation>
    <scope>NUCLEOTIDE SEQUENCE</scope>
</reference>
<proteinExistence type="inferred from homology"/>
<keyword evidence="4" id="KW-0276">Fatty acid metabolism</keyword>
<dbReference type="Gene3D" id="3.90.470.20">
    <property type="entry name" value="4'-phosphopantetheinyl transferase domain"/>
    <property type="match status" value="1"/>
</dbReference>
<evidence type="ECO:0000256" key="2">
    <source>
        <dbReference type="ARBA" id="ARBA00022679"/>
    </source>
</evidence>
<name>A0A382B422_9ZZZZ</name>
<protein>
    <recommendedName>
        <fullName evidence="8">4'-phosphopantetheinyl transferase domain-containing protein</fullName>
    </recommendedName>
</protein>
<dbReference type="InterPro" id="IPR002582">
    <property type="entry name" value="ACPS"/>
</dbReference>
<evidence type="ECO:0000313" key="9">
    <source>
        <dbReference type="EMBL" id="SVB08429.1"/>
    </source>
</evidence>
<dbReference type="GO" id="GO:0006633">
    <property type="term" value="P:fatty acid biosynthetic process"/>
    <property type="evidence" value="ECO:0007669"/>
    <property type="project" value="UniProtKB-KW"/>
</dbReference>
<dbReference type="HAMAP" id="MF_00101">
    <property type="entry name" value="AcpS"/>
    <property type="match status" value="1"/>
</dbReference>
<evidence type="ECO:0000259" key="8">
    <source>
        <dbReference type="Pfam" id="PF01648"/>
    </source>
</evidence>
<evidence type="ECO:0000256" key="3">
    <source>
        <dbReference type="ARBA" id="ARBA00022723"/>
    </source>
</evidence>
<dbReference type="InterPro" id="IPR008278">
    <property type="entry name" value="4-PPantetheinyl_Trfase_dom"/>
</dbReference>
<accession>A0A382B422</accession>
<evidence type="ECO:0000256" key="5">
    <source>
        <dbReference type="ARBA" id="ARBA00022842"/>
    </source>
</evidence>
<evidence type="ECO:0000256" key="1">
    <source>
        <dbReference type="ARBA" id="ARBA00022516"/>
    </source>
</evidence>
<gene>
    <name evidence="9" type="ORF">METZ01_LOCUS161283</name>
</gene>
<dbReference type="NCBIfam" id="TIGR00516">
    <property type="entry name" value="acpS"/>
    <property type="match status" value="1"/>
</dbReference>
<keyword evidence="5" id="KW-0460">Magnesium</keyword>
<dbReference type="Pfam" id="PF01648">
    <property type="entry name" value="ACPS"/>
    <property type="match status" value="1"/>
</dbReference>
<evidence type="ECO:0000256" key="7">
    <source>
        <dbReference type="ARBA" id="ARBA00023160"/>
    </source>
</evidence>
<dbReference type="NCBIfam" id="TIGR00556">
    <property type="entry name" value="pantethn_trn"/>
    <property type="match status" value="1"/>
</dbReference>
<keyword evidence="6" id="KW-0443">Lipid metabolism</keyword>
<dbReference type="GO" id="GO:0008897">
    <property type="term" value="F:holo-[acyl-carrier-protein] synthase activity"/>
    <property type="evidence" value="ECO:0007669"/>
    <property type="project" value="InterPro"/>
</dbReference>
<evidence type="ECO:0000256" key="4">
    <source>
        <dbReference type="ARBA" id="ARBA00022832"/>
    </source>
</evidence>